<keyword evidence="2" id="KW-0472">Membrane</keyword>
<feature type="transmembrane region" description="Helical" evidence="2">
    <location>
        <begin position="53"/>
        <end position="72"/>
    </location>
</feature>
<dbReference type="RefSeq" id="WP_238127599.1">
    <property type="nucleotide sequence ID" value="NZ_JAKNHJ010000003.1"/>
</dbReference>
<dbReference type="AlphaFoldDB" id="A0AAJ1BAR7"/>
<feature type="compositionally biased region" description="Basic and acidic residues" evidence="1">
    <location>
        <begin position="20"/>
        <end position="30"/>
    </location>
</feature>
<accession>A0AAJ1BAR7</accession>
<evidence type="ECO:0000313" key="4">
    <source>
        <dbReference type="Proteomes" id="UP001200537"/>
    </source>
</evidence>
<dbReference type="EMBL" id="JAKNHJ010000003">
    <property type="protein sequence ID" value="MCG4617344.1"/>
    <property type="molecule type" value="Genomic_DNA"/>
</dbReference>
<sequence length="172" mass="18194">MNEDIESFSEGTSGRGLTSAHRDTDGKSPRTPEVATVADRYGARMAIRKGNRAVVLILAILTLISVPAAGIIRSWPGALGALSAMVIMWVVAAVGIGANRLVLRDPLHTSGYVFGAYLVKLVIVIVAVAVLRPLPQVDSKVIFLVLVIAILLTTIGEARVVTKTNKISIGKL</sequence>
<gene>
    <name evidence="3" type="ORF">L0M99_02365</name>
</gene>
<feature type="transmembrane region" description="Helical" evidence="2">
    <location>
        <begin position="78"/>
        <end position="98"/>
    </location>
</feature>
<comment type="caution">
    <text evidence="3">The sequence shown here is derived from an EMBL/GenBank/DDBJ whole genome shotgun (WGS) entry which is preliminary data.</text>
</comment>
<keyword evidence="2" id="KW-1133">Transmembrane helix</keyword>
<name>A0AAJ1BAR7_9ACTO</name>
<protein>
    <recommendedName>
        <fullName evidence="5">ATP synthase protein I</fullName>
    </recommendedName>
</protein>
<organism evidence="3 4">
    <name type="scientific">Varibaculum cambriense</name>
    <dbReference type="NCBI Taxonomy" id="184870"/>
    <lineage>
        <taxon>Bacteria</taxon>
        <taxon>Bacillati</taxon>
        <taxon>Actinomycetota</taxon>
        <taxon>Actinomycetes</taxon>
        <taxon>Actinomycetales</taxon>
        <taxon>Actinomycetaceae</taxon>
        <taxon>Varibaculum</taxon>
    </lineage>
</organism>
<feature type="transmembrane region" description="Helical" evidence="2">
    <location>
        <begin position="142"/>
        <end position="162"/>
    </location>
</feature>
<evidence type="ECO:0000256" key="1">
    <source>
        <dbReference type="SAM" id="MobiDB-lite"/>
    </source>
</evidence>
<feature type="transmembrane region" description="Helical" evidence="2">
    <location>
        <begin position="110"/>
        <end position="130"/>
    </location>
</feature>
<evidence type="ECO:0008006" key="5">
    <source>
        <dbReference type="Google" id="ProtNLM"/>
    </source>
</evidence>
<proteinExistence type="predicted"/>
<evidence type="ECO:0000256" key="2">
    <source>
        <dbReference type="SAM" id="Phobius"/>
    </source>
</evidence>
<evidence type="ECO:0000313" key="3">
    <source>
        <dbReference type="EMBL" id="MCG4617344.1"/>
    </source>
</evidence>
<dbReference type="Proteomes" id="UP001200537">
    <property type="component" value="Unassembled WGS sequence"/>
</dbReference>
<reference evidence="3" key="1">
    <citation type="submission" date="2022-01" db="EMBL/GenBank/DDBJ databases">
        <title>Collection of gut derived symbiotic bacterial strains cultured from healthy donors.</title>
        <authorList>
            <person name="Lin H."/>
            <person name="Kohout C."/>
            <person name="Waligurski E."/>
            <person name="Pamer E.G."/>
        </authorList>
    </citation>
    <scope>NUCLEOTIDE SEQUENCE</scope>
    <source>
        <strain evidence="3">DFI.7.46</strain>
    </source>
</reference>
<keyword evidence="2" id="KW-0812">Transmembrane</keyword>
<feature type="region of interest" description="Disordered" evidence="1">
    <location>
        <begin position="1"/>
        <end position="33"/>
    </location>
</feature>